<dbReference type="Proteomes" id="UP001178508">
    <property type="component" value="Chromosome 8"/>
</dbReference>
<proteinExistence type="predicted"/>
<dbReference type="EMBL" id="OY660871">
    <property type="protein sequence ID" value="CAJ1061655.1"/>
    <property type="molecule type" value="Genomic_DNA"/>
</dbReference>
<evidence type="ECO:0000259" key="2">
    <source>
        <dbReference type="PROSITE" id="PS50024"/>
    </source>
</evidence>
<dbReference type="AlphaFoldDB" id="A0AAV1FKR8"/>
<feature type="domain" description="SEA" evidence="2">
    <location>
        <begin position="69"/>
        <end position="135"/>
    </location>
</feature>
<gene>
    <name evidence="3" type="ORF">XNOV1_A030900</name>
</gene>
<reference evidence="3" key="1">
    <citation type="submission" date="2023-08" db="EMBL/GenBank/DDBJ databases">
        <authorList>
            <person name="Alioto T."/>
            <person name="Alioto T."/>
            <person name="Gomez Garrido J."/>
        </authorList>
    </citation>
    <scope>NUCLEOTIDE SEQUENCE</scope>
</reference>
<sequence>MHSASYGYSGPNGHYASGKETGSKKKICIAIGVLVALLVLAAIAAFLIWLFVFKDADSDATISKQLSPSTRVFSGHMKLADVKYSDKLENTKSKEFEELAEKLEAVLEENYNTDPLFAKYYTKSAVTAFRYRQAF</sequence>
<evidence type="ECO:0000256" key="1">
    <source>
        <dbReference type="SAM" id="Phobius"/>
    </source>
</evidence>
<evidence type="ECO:0000313" key="4">
    <source>
        <dbReference type="Proteomes" id="UP001178508"/>
    </source>
</evidence>
<keyword evidence="1" id="KW-0472">Membrane</keyword>
<feature type="transmembrane region" description="Helical" evidence="1">
    <location>
        <begin position="27"/>
        <end position="52"/>
    </location>
</feature>
<keyword evidence="1" id="KW-0812">Transmembrane</keyword>
<dbReference type="PROSITE" id="PS50024">
    <property type="entry name" value="SEA"/>
    <property type="match status" value="1"/>
</dbReference>
<keyword evidence="4" id="KW-1185">Reference proteome</keyword>
<dbReference type="InterPro" id="IPR000082">
    <property type="entry name" value="SEA_dom"/>
</dbReference>
<dbReference type="SUPFAM" id="SSF82671">
    <property type="entry name" value="SEA domain"/>
    <property type="match status" value="1"/>
</dbReference>
<organism evidence="3 4">
    <name type="scientific">Xyrichtys novacula</name>
    <name type="common">Pearly razorfish</name>
    <name type="synonym">Hemipteronotus novacula</name>
    <dbReference type="NCBI Taxonomy" id="13765"/>
    <lineage>
        <taxon>Eukaryota</taxon>
        <taxon>Metazoa</taxon>
        <taxon>Chordata</taxon>
        <taxon>Craniata</taxon>
        <taxon>Vertebrata</taxon>
        <taxon>Euteleostomi</taxon>
        <taxon>Actinopterygii</taxon>
        <taxon>Neopterygii</taxon>
        <taxon>Teleostei</taxon>
        <taxon>Neoteleostei</taxon>
        <taxon>Acanthomorphata</taxon>
        <taxon>Eupercaria</taxon>
        <taxon>Labriformes</taxon>
        <taxon>Labridae</taxon>
        <taxon>Xyrichtys</taxon>
    </lineage>
</organism>
<evidence type="ECO:0000313" key="3">
    <source>
        <dbReference type="EMBL" id="CAJ1061655.1"/>
    </source>
</evidence>
<dbReference type="Gene3D" id="3.30.70.960">
    <property type="entry name" value="SEA domain"/>
    <property type="match status" value="1"/>
</dbReference>
<accession>A0AAV1FKR8</accession>
<name>A0AAV1FKR8_XYRNO</name>
<protein>
    <submittedName>
        <fullName evidence="3">Suppressor of tumorigenicity 14 protein</fullName>
    </submittedName>
</protein>
<dbReference type="InterPro" id="IPR036364">
    <property type="entry name" value="SEA_dom_sf"/>
</dbReference>
<dbReference type="Pfam" id="PF01390">
    <property type="entry name" value="SEA"/>
    <property type="match status" value="1"/>
</dbReference>
<keyword evidence="1" id="KW-1133">Transmembrane helix</keyword>